<proteinExistence type="predicted"/>
<evidence type="ECO:0000313" key="2">
    <source>
        <dbReference type="Proteomes" id="UP000677244"/>
    </source>
</evidence>
<accession>A0ABS3YXC2</accession>
<dbReference type="Proteomes" id="UP000677244">
    <property type="component" value="Unassembled WGS sequence"/>
</dbReference>
<evidence type="ECO:0000313" key="1">
    <source>
        <dbReference type="EMBL" id="MBO9202518.1"/>
    </source>
</evidence>
<evidence type="ECO:0008006" key="3">
    <source>
        <dbReference type="Google" id="ProtNLM"/>
    </source>
</evidence>
<sequence length="491" mass="56320">MKRYLLALCMCICALSSYTQNIKLKKKGEVDVAFVYKNPFDYFIYPKDRTFEMVISPDFKNKQLDLDESILNVSSMALRVRVWAVLGDIVIDPVFAYKLNMEYLHGDKYSVFFQDISKYPDLVRRYKAIRPTTVNAVVGMGLNPDDKFDFGAYAFFNITNNDLLIGASEKTPTADVPSSTTWGSTVIWVNSDENYRYWFRQPKDFQPSDELKEMGTKFMNAATHAASNAWIKVQAGTAREHRAAGNTYIRLEWPAAEIDAIQEKYLKYQRGEEKPPSKEAEEALAQKDLSKYNNADEWGSAFEDEGKSEAVNDYQKKLIALKSKTRIIKNFDADKYRSIQPFGKTPYFVLNGNDNKQQLVDKRGNLQTIGGYQSFDRLYENTNGEITAEIELSPRQRIEGSTFNWTVSGLDRFFNSPAEAAQVVTDAIERNEAREKEEWAKLSDYEKKQRMNTVQIGASTKYETVKLKRLVTGSKLNILSSKEGYIARFHY</sequence>
<keyword evidence="2" id="KW-1185">Reference proteome</keyword>
<gene>
    <name evidence="1" type="ORF">J7I42_19680</name>
</gene>
<name>A0ABS3YXC2_9BACT</name>
<reference evidence="1 2" key="1">
    <citation type="submission" date="2021-03" db="EMBL/GenBank/DDBJ databases">
        <title>Assistant Professor.</title>
        <authorList>
            <person name="Huq M.A."/>
        </authorList>
    </citation>
    <scope>NUCLEOTIDE SEQUENCE [LARGE SCALE GENOMIC DNA]</scope>
    <source>
        <strain evidence="1 2">MAH-29</strain>
    </source>
</reference>
<organism evidence="1 2">
    <name type="scientific">Niastella soli</name>
    <dbReference type="NCBI Taxonomy" id="2821487"/>
    <lineage>
        <taxon>Bacteria</taxon>
        <taxon>Pseudomonadati</taxon>
        <taxon>Bacteroidota</taxon>
        <taxon>Chitinophagia</taxon>
        <taxon>Chitinophagales</taxon>
        <taxon>Chitinophagaceae</taxon>
        <taxon>Niastella</taxon>
    </lineage>
</organism>
<dbReference type="EMBL" id="JAGHKO010000004">
    <property type="protein sequence ID" value="MBO9202518.1"/>
    <property type="molecule type" value="Genomic_DNA"/>
</dbReference>
<dbReference type="RefSeq" id="WP_209140563.1">
    <property type="nucleotide sequence ID" value="NZ_JAGHKO010000004.1"/>
</dbReference>
<protein>
    <recommendedName>
        <fullName evidence="3">SH3b domain-containing protein</fullName>
    </recommendedName>
</protein>
<comment type="caution">
    <text evidence="1">The sequence shown here is derived from an EMBL/GenBank/DDBJ whole genome shotgun (WGS) entry which is preliminary data.</text>
</comment>